<dbReference type="PANTHER" id="PTHR43523:SF2">
    <property type="entry name" value="GLUCOSE-1-PHOSPHATE ADENYLYLTRANSFERASE"/>
    <property type="match status" value="1"/>
</dbReference>
<dbReference type="Gene3D" id="2.160.10.10">
    <property type="entry name" value="Hexapeptide repeat proteins"/>
    <property type="match status" value="1"/>
</dbReference>
<dbReference type="InterPro" id="IPR011831">
    <property type="entry name" value="ADP-Glc_PPase"/>
</dbReference>
<accession>A0A1H4BTG7</accession>
<keyword evidence="3 7" id="KW-0548">Nucleotidyltransferase</keyword>
<evidence type="ECO:0000256" key="2">
    <source>
        <dbReference type="ARBA" id="ARBA00022679"/>
    </source>
</evidence>
<dbReference type="SUPFAM" id="SSF51161">
    <property type="entry name" value="Trimeric LpxA-like enzymes"/>
    <property type="match status" value="1"/>
</dbReference>
<evidence type="ECO:0000259" key="6">
    <source>
        <dbReference type="Pfam" id="PF24894"/>
    </source>
</evidence>
<dbReference type="InterPro" id="IPR005835">
    <property type="entry name" value="NTP_transferase_dom"/>
</dbReference>
<dbReference type="OrthoDB" id="9801810at2"/>
<dbReference type="RefSeq" id="WP_092565055.1">
    <property type="nucleotide sequence ID" value="NZ_FNQV01000010.1"/>
</dbReference>
<reference evidence="8" key="1">
    <citation type="submission" date="2016-10" db="EMBL/GenBank/DDBJ databases">
        <authorList>
            <person name="Varghese N."/>
            <person name="Submissions S."/>
        </authorList>
    </citation>
    <scope>NUCLEOTIDE SEQUENCE [LARGE SCALE GENOMIC DNA]</scope>
    <source>
        <strain evidence="8">KPR-1</strain>
    </source>
</reference>
<dbReference type="GO" id="GO:0005978">
    <property type="term" value="P:glycogen biosynthetic process"/>
    <property type="evidence" value="ECO:0007669"/>
    <property type="project" value="UniProtKB-KW"/>
</dbReference>
<dbReference type="Pfam" id="PF00483">
    <property type="entry name" value="NTP_transferase"/>
    <property type="match status" value="1"/>
</dbReference>
<protein>
    <submittedName>
        <fullName evidence="7">Glucose-1-phosphate adenylyltransferase</fullName>
    </submittedName>
</protein>
<dbReference type="Proteomes" id="UP000199288">
    <property type="component" value="Unassembled WGS sequence"/>
</dbReference>
<feature type="domain" description="Glucose-1-phosphate adenylyltransferase/Bifunctional protein GlmU-like C-terminal hexapeptide" evidence="6">
    <location>
        <begin position="285"/>
        <end position="350"/>
    </location>
</feature>
<evidence type="ECO:0000256" key="3">
    <source>
        <dbReference type="ARBA" id="ARBA00022695"/>
    </source>
</evidence>
<gene>
    <name evidence="7" type="ORF">SAMN02910418_01773</name>
</gene>
<feature type="domain" description="Nucleotidyl transferase" evidence="5">
    <location>
        <begin position="8"/>
        <end position="257"/>
    </location>
</feature>
<dbReference type="GO" id="GO:0008878">
    <property type="term" value="F:glucose-1-phosphate adenylyltransferase activity"/>
    <property type="evidence" value="ECO:0007669"/>
    <property type="project" value="InterPro"/>
</dbReference>
<dbReference type="CDD" id="cd02508">
    <property type="entry name" value="ADP_Glucose_PP"/>
    <property type="match status" value="1"/>
</dbReference>
<keyword evidence="8" id="KW-1185">Reference proteome</keyword>
<dbReference type="Gene3D" id="3.90.550.10">
    <property type="entry name" value="Spore Coat Polysaccharide Biosynthesis Protein SpsA, Chain A"/>
    <property type="match status" value="1"/>
</dbReference>
<comment type="similarity">
    <text evidence="1">Belongs to the bacterial/plant glucose-1-phosphate adenylyltransferase family.</text>
</comment>
<dbReference type="EMBL" id="FNQV01000010">
    <property type="protein sequence ID" value="SEA51475.1"/>
    <property type="molecule type" value="Genomic_DNA"/>
</dbReference>
<dbReference type="InterPro" id="IPR011004">
    <property type="entry name" value="Trimer_LpxA-like_sf"/>
</dbReference>
<evidence type="ECO:0000256" key="4">
    <source>
        <dbReference type="ARBA" id="ARBA00023056"/>
    </source>
</evidence>
<evidence type="ECO:0000313" key="8">
    <source>
        <dbReference type="Proteomes" id="UP000199288"/>
    </source>
</evidence>
<organism evidence="7 8">
    <name type="scientific">Bowdeniella nasicola</name>
    <dbReference type="NCBI Taxonomy" id="208480"/>
    <lineage>
        <taxon>Bacteria</taxon>
        <taxon>Bacillati</taxon>
        <taxon>Actinomycetota</taxon>
        <taxon>Actinomycetes</taxon>
        <taxon>Actinomycetales</taxon>
        <taxon>Actinomycetaceae</taxon>
        <taxon>Bowdeniella</taxon>
    </lineage>
</organism>
<dbReference type="InterPro" id="IPR029044">
    <property type="entry name" value="Nucleotide-diphossugar_trans"/>
</dbReference>
<sequence length="388" mass="41152">MNEPSVLAIILAGGKGSRLGALTDTRVKPALPMGGSYRLIDVSLSNLVHSRIRDIWLIEQYLPHSLNEHLSHGRPWDLDRNYGGLILSPPFEGGHGEGFATGNSDALYRHRERLAEASAELVLVLSADQLYTLDFRDVIATHLAADAELTMVTTRVADDCSRYGVVTADEGGRVTAFDYKPAEPAGNLIAAEIFCYSRTALVDALDELFAARGELGDYGEDLVPHFVSRGRAVEHRMSGYWMDMGTLQSYWTAHLQLIDGDGAILDAPQWSIYTAAPQFMPARVDGDVSASLIAAGACVSGTVEHSVIGPGASIEAGAIVRDSVVLNGATIRAGVELTNCIVDLDAHVTGGGPRGSEGVVTLIGADGLIAERQPFDTGAALPRGFGGA</sequence>
<dbReference type="AlphaFoldDB" id="A0A1H4BTG7"/>
<dbReference type="Pfam" id="PF24894">
    <property type="entry name" value="Hexapep_GlmU"/>
    <property type="match status" value="1"/>
</dbReference>
<evidence type="ECO:0000256" key="1">
    <source>
        <dbReference type="ARBA" id="ARBA00010443"/>
    </source>
</evidence>
<keyword evidence="2 7" id="KW-0808">Transferase</keyword>
<dbReference type="SUPFAM" id="SSF53448">
    <property type="entry name" value="Nucleotide-diphospho-sugar transferases"/>
    <property type="match status" value="1"/>
</dbReference>
<name>A0A1H4BTG7_9ACTO</name>
<keyword evidence="4" id="KW-0320">Glycogen biosynthesis</keyword>
<evidence type="ECO:0000259" key="5">
    <source>
        <dbReference type="Pfam" id="PF00483"/>
    </source>
</evidence>
<dbReference type="PANTHER" id="PTHR43523">
    <property type="entry name" value="GLUCOSE-1-PHOSPHATE ADENYLYLTRANSFERASE-RELATED"/>
    <property type="match status" value="1"/>
</dbReference>
<proteinExistence type="inferred from homology"/>
<dbReference type="InterPro" id="IPR056818">
    <property type="entry name" value="GlmU/GlgC-like_hexapep"/>
</dbReference>
<evidence type="ECO:0000313" key="7">
    <source>
        <dbReference type="EMBL" id="SEA51475.1"/>
    </source>
</evidence>